<dbReference type="Pfam" id="PF02298">
    <property type="entry name" value="Cu_bind_like"/>
    <property type="match status" value="1"/>
</dbReference>
<dbReference type="InterPro" id="IPR008972">
    <property type="entry name" value="Cupredoxin"/>
</dbReference>
<dbReference type="PANTHER" id="PTHR33021:SF213">
    <property type="entry name" value="OS12G0454600 PROTEIN"/>
    <property type="match status" value="1"/>
</dbReference>
<reference evidence="4 5" key="3">
    <citation type="submission" date="2019-11" db="EMBL/GenBank/DDBJ databases">
        <title>A de novo genome assembly of a pear dwarfing rootstock.</title>
        <authorList>
            <person name="Wang F."/>
            <person name="Wang J."/>
            <person name="Li S."/>
            <person name="Zhang Y."/>
            <person name="Fang M."/>
            <person name="Ma L."/>
            <person name="Zhao Y."/>
            <person name="Jiang S."/>
        </authorList>
    </citation>
    <scope>NUCLEOTIDE SEQUENCE [LARGE SCALE GENOMIC DNA]</scope>
    <source>
        <strain evidence="4">S2</strain>
        <tissue evidence="4">Leaf</tissue>
    </source>
</reference>
<feature type="domain" description="Phytocyanin" evidence="3">
    <location>
        <begin position="31"/>
        <end position="151"/>
    </location>
</feature>
<keyword evidence="5" id="KW-1185">Reference proteome</keyword>
<dbReference type="SUPFAM" id="SSF49503">
    <property type="entry name" value="Cupredoxins"/>
    <property type="match status" value="1"/>
</dbReference>
<dbReference type="OrthoDB" id="688954at2759"/>
<sequence length="217" mass="22876">MRSANPMAILLLIAITATAAAAATPTATKYVNHTVGGATGWFFNSTSNSSFTNYSSWAATQTFNLGDYLIFNTSTNQTVIETYNQTTYRSCSMDDALDDDTFEYGGGSNAFGDSQVIAVPLTLKGLTYYFSGAGDGVQCQRGMAFEIQVNQGLGLPPVLRQPPPPPYTAPPPGSESAETPPGTVAETPPKGNGAVRNGANVREGLFGFLALLLLVRL</sequence>
<reference evidence="5" key="2">
    <citation type="submission" date="2019-10" db="EMBL/GenBank/DDBJ databases">
        <title>A de novo genome assembly of a pear dwarfing rootstock.</title>
        <authorList>
            <person name="Wang F."/>
            <person name="Wang J."/>
            <person name="Li S."/>
            <person name="Zhang Y."/>
            <person name="Fang M."/>
            <person name="Ma L."/>
            <person name="Zhao Y."/>
            <person name="Jiang S."/>
        </authorList>
    </citation>
    <scope>NUCLEOTIDE SEQUENCE [LARGE SCALE GENOMIC DNA]</scope>
</reference>
<protein>
    <submittedName>
        <fullName evidence="4">Cucumber peeling cupredoxin-like</fullName>
    </submittedName>
</protein>
<dbReference type="AlphaFoldDB" id="A0A5N5HFS3"/>
<dbReference type="FunFam" id="2.60.40.420:FF:000048">
    <property type="entry name" value="Early nodulin-like protein 18"/>
    <property type="match status" value="1"/>
</dbReference>
<gene>
    <name evidence="4" type="ORF">D8674_020323</name>
</gene>
<dbReference type="InterPro" id="IPR039391">
    <property type="entry name" value="Phytocyanin-like"/>
</dbReference>
<evidence type="ECO:0000313" key="4">
    <source>
        <dbReference type="EMBL" id="KAB2626705.1"/>
    </source>
</evidence>
<feature type="compositionally biased region" description="Pro residues" evidence="1">
    <location>
        <begin position="159"/>
        <end position="173"/>
    </location>
</feature>
<evidence type="ECO:0000259" key="3">
    <source>
        <dbReference type="PROSITE" id="PS51485"/>
    </source>
</evidence>
<evidence type="ECO:0000313" key="5">
    <source>
        <dbReference type="Proteomes" id="UP000327157"/>
    </source>
</evidence>
<feature type="chain" id="PRO_5024439038" evidence="2">
    <location>
        <begin position="23"/>
        <end position="217"/>
    </location>
</feature>
<keyword evidence="2" id="KW-0732">Signal</keyword>
<feature type="region of interest" description="Disordered" evidence="1">
    <location>
        <begin position="155"/>
        <end position="196"/>
    </location>
</feature>
<evidence type="ECO:0000256" key="2">
    <source>
        <dbReference type="SAM" id="SignalP"/>
    </source>
</evidence>
<organism evidence="4 5">
    <name type="scientific">Pyrus ussuriensis x Pyrus communis</name>
    <dbReference type="NCBI Taxonomy" id="2448454"/>
    <lineage>
        <taxon>Eukaryota</taxon>
        <taxon>Viridiplantae</taxon>
        <taxon>Streptophyta</taxon>
        <taxon>Embryophyta</taxon>
        <taxon>Tracheophyta</taxon>
        <taxon>Spermatophyta</taxon>
        <taxon>Magnoliopsida</taxon>
        <taxon>eudicotyledons</taxon>
        <taxon>Gunneridae</taxon>
        <taxon>Pentapetalae</taxon>
        <taxon>rosids</taxon>
        <taxon>fabids</taxon>
        <taxon>Rosales</taxon>
        <taxon>Rosaceae</taxon>
        <taxon>Amygdaloideae</taxon>
        <taxon>Maleae</taxon>
        <taxon>Pyrus</taxon>
    </lineage>
</organism>
<accession>A0A5N5HFS3</accession>
<dbReference type="EMBL" id="SMOL01000157">
    <property type="protein sequence ID" value="KAB2626705.1"/>
    <property type="molecule type" value="Genomic_DNA"/>
</dbReference>
<dbReference type="PANTHER" id="PTHR33021">
    <property type="entry name" value="BLUE COPPER PROTEIN"/>
    <property type="match status" value="1"/>
</dbReference>
<dbReference type="PROSITE" id="PS51485">
    <property type="entry name" value="PHYTOCYANIN"/>
    <property type="match status" value="1"/>
</dbReference>
<dbReference type="GO" id="GO:0005886">
    <property type="term" value="C:plasma membrane"/>
    <property type="evidence" value="ECO:0007669"/>
    <property type="project" value="TreeGrafter"/>
</dbReference>
<dbReference type="Gene3D" id="2.60.40.420">
    <property type="entry name" value="Cupredoxins - blue copper proteins"/>
    <property type="match status" value="1"/>
</dbReference>
<evidence type="ECO:0000256" key="1">
    <source>
        <dbReference type="SAM" id="MobiDB-lite"/>
    </source>
</evidence>
<proteinExistence type="predicted"/>
<dbReference type="Proteomes" id="UP000327157">
    <property type="component" value="Chromosome 2"/>
</dbReference>
<name>A0A5N5HFS3_9ROSA</name>
<comment type="caution">
    <text evidence="4">The sequence shown here is derived from an EMBL/GenBank/DDBJ whole genome shotgun (WGS) entry which is preliminary data.</text>
</comment>
<reference evidence="4 5" key="1">
    <citation type="submission" date="2019-09" db="EMBL/GenBank/DDBJ databases">
        <authorList>
            <person name="Ou C."/>
        </authorList>
    </citation>
    <scope>NUCLEOTIDE SEQUENCE [LARGE SCALE GENOMIC DNA]</scope>
    <source>
        <strain evidence="4">S2</strain>
        <tissue evidence="4">Leaf</tissue>
    </source>
</reference>
<dbReference type="GO" id="GO:0009055">
    <property type="term" value="F:electron transfer activity"/>
    <property type="evidence" value="ECO:0007669"/>
    <property type="project" value="InterPro"/>
</dbReference>
<feature type="signal peptide" evidence="2">
    <location>
        <begin position="1"/>
        <end position="22"/>
    </location>
</feature>
<dbReference type="InterPro" id="IPR003245">
    <property type="entry name" value="Phytocyanin_dom"/>
</dbReference>